<organism evidence="2">
    <name type="scientific">marine sediment metagenome</name>
    <dbReference type="NCBI Taxonomy" id="412755"/>
    <lineage>
        <taxon>unclassified sequences</taxon>
        <taxon>metagenomes</taxon>
        <taxon>ecological metagenomes</taxon>
    </lineage>
</organism>
<evidence type="ECO:0000313" key="2">
    <source>
        <dbReference type="EMBL" id="KKL11524.1"/>
    </source>
</evidence>
<feature type="domain" description="Phage tail tape measure protein" evidence="1">
    <location>
        <begin position="30"/>
        <end position="218"/>
    </location>
</feature>
<protein>
    <recommendedName>
        <fullName evidence="1">Phage tail tape measure protein domain-containing protein</fullName>
    </recommendedName>
</protein>
<comment type="caution">
    <text evidence="2">The sequence shown here is derived from an EMBL/GenBank/DDBJ whole genome shotgun (WGS) entry which is preliminary data.</text>
</comment>
<dbReference type="Pfam" id="PF10145">
    <property type="entry name" value="PhageMin_Tail"/>
    <property type="match status" value="1"/>
</dbReference>
<dbReference type="InterPro" id="IPR010090">
    <property type="entry name" value="Phage_tape_meas"/>
</dbReference>
<dbReference type="AntiFam" id="ANF00077">
    <property type="entry name" value="Shadow ORF (opposite AtoC)"/>
</dbReference>
<dbReference type="AlphaFoldDB" id="A0A0F9APJ4"/>
<dbReference type="EMBL" id="LAZR01041618">
    <property type="protein sequence ID" value="KKL11524.1"/>
    <property type="molecule type" value="Genomic_DNA"/>
</dbReference>
<evidence type="ECO:0000259" key="1">
    <source>
        <dbReference type="Pfam" id="PF10145"/>
    </source>
</evidence>
<dbReference type="NCBIfam" id="TIGR01760">
    <property type="entry name" value="tape_meas_TP901"/>
    <property type="match status" value="1"/>
</dbReference>
<sequence length="483" mass="51224">TKVLVKFETRMAEVSTIAGKTSGSIRRLSQQILDLSRTVPQTADELGAGAYQIFSAGITDTADAMNVLTVASKAAVGGITSTLVSVDAITTILNAYDLGADQAVRVSDLLFQTVKGGKINFDQLSTGIGIVAKQAAVMGVGFDDVAASIAAITKATGRPRAAFTELAGLFRSIIAEEEASQKAAVELEIEWNLAALEARGLTAMLEDLNTATKGNATEIRKVVREDEGFRAAVVLSADGARELGSQLNGMAGSAGVAEAAFKTMAETTENQAKIAINNFNASLLELRDLILPAVTSELKGLVGIMDLFRSVDLRRSAALATVQTLAESLENLTGEARLQAGGVGQRKDLPFAQQQRGPDHVPQLPDIARPGVGTEGFQHFRGQLHDLPPRLPRVLVHEMPDQHGNVLRPVAQRRHRQFHAVDAVVQVLAEVPALHLLGQVPVGGADDANVDADALGAPHPLKVLRLQNAQQLRLKLRARLGDL</sequence>
<proteinExistence type="predicted"/>
<accession>A0A0F9APJ4</accession>
<name>A0A0F9APJ4_9ZZZZ</name>
<feature type="non-terminal residue" evidence="2">
    <location>
        <position position="1"/>
    </location>
</feature>
<gene>
    <name evidence="2" type="ORF">LCGC14_2544960</name>
</gene>
<dbReference type="AntiFam" id="ANF00203">
    <property type="entry name" value="Shadow ORF (opposite algB)"/>
</dbReference>
<reference evidence="2" key="1">
    <citation type="journal article" date="2015" name="Nature">
        <title>Complex archaea that bridge the gap between prokaryotes and eukaryotes.</title>
        <authorList>
            <person name="Spang A."/>
            <person name="Saw J.H."/>
            <person name="Jorgensen S.L."/>
            <person name="Zaremba-Niedzwiedzka K."/>
            <person name="Martijn J."/>
            <person name="Lind A.E."/>
            <person name="van Eijk R."/>
            <person name="Schleper C."/>
            <person name="Guy L."/>
            <person name="Ettema T.J."/>
        </authorList>
    </citation>
    <scope>NUCLEOTIDE SEQUENCE</scope>
</reference>
<feature type="non-terminal residue" evidence="2">
    <location>
        <position position="483"/>
    </location>
</feature>